<dbReference type="PROSITE" id="PS00166">
    <property type="entry name" value="ENOYL_COA_HYDRATASE"/>
    <property type="match status" value="1"/>
</dbReference>
<proteinExistence type="inferred from homology"/>
<protein>
    <recommendedName>
        <fullName evidence="2">enoyl-CoA hydratase</fullName>
        <ecNumber evidence="2">4.2.1.17</ecNumber>
    </recommendedName>
</protein>
<dbReference type="FunFam" id="3.90.226.10:FF:000009">
    <property type="entry name" value="Carnitinyl-CoA dehydratase"/>
    <property type="match status" value="1"/>
</dbReference>
<evidence type="ECO:0000256" key="3">
    <source>
        <dbReference type="ARBA" id="ARBA00023239"/>
    </source>
</evidence>
<evidence type="ECO:0000256" key="1">
    <source>
        <dbReference type="ARBA" id="ARBA00005254"/>
    </source>
</evidence>
<evidence type="ECO:0000256" key="4">
    <source>
        <dbReference type="ARBA" id="ARBA00023709"/>
    </source>
</evidence>
<dbReference type="InterPro" id="IPR018376">
    <property type="entry name" value="Enoyl-CoA_hyd/isom_CS"/>
</dbReference>
<name>A0A931DDB8_9MICC</name>
<comment type="catalytic activity">
    <reaction evidence="5">
        <text>a 4-saturated-(3S)-3-hydroxyacyl-CoA = a (3E)-enoyl-CoA + H2O</text>
        <dbReference type="Rhea" id="RHEA:20724"/>
        <dbReference type="ChEBI" id="CHEBI:15377"/>
        <dbReference type="ChEBI" id="CHEBI:58521"/>
        <dbReference type="ChEBI" id="CHEBI:137480"/>
        <dbReference type="EC" id="4.2.1.17"/>
    </reaction>
</comment>
<dbReference type="RefSeq" id="WP_331271481.1">
    <property type="nucleotide sequence ID" value="NZ_JADOTZ010000001.1"/>
</dbReference>
<keyword evidence="8" id="KW-1185">Reference proteome</keyword>
<dbReference type="CDD" id="cd06558">
    <property type="entry name" value="crotonase-like"/>
    <property type="match status" value="1"/>
</dbReference>
<evidence type="ECO:0000256" key="5">
    <source>
        <dbReference type="ARBA" id="ARBA00023717"/>
    </source>
</evidence>
<dbReference type="AlphaFoldDB" id="A0A931DDB8"/>
<dbReference type="Pfam" id="PF00378">
    <property type="entry name" value="ECH_1"/>
    <property type="match status" value="1"/>
</dbReference>
<dbReference type="SUPFAM" id="SSF52096">
    <property type="entry name" value="ClpP/crotonase"/>
    <property type="match status" value="1"/>
</dbReference>
<accession>A0A931DDB8</accession>
<reference evidence="7" key="1">
    <citation type="submission" date="2020-11" db="EMBL/GenBank/DDBJ databases">
        <title>Sequencing the genomes of 1000 actinobacteria strains.</title>
        <authorList>
            <person name="Klenk H.-P."/>
        </authorList>
    </citation>
    <scope>NUCLEOTIDE SEQUENCE</scope>
    <source>
        <strain evidence="7">DSM 26152</strain>
    </source>
</reference>
<evidence type="ECO:0000313" key="7">
    <source>
        <dbReference type="EMBL" id="MBG6084743.1"/>
    </source>
</evidence>
<dbReference type="PANTHER" id="PTHR11941">
    <property type="entry name" value="ENOYL-COA HYDRATASE-RELATED"/>
    <property type="match status" value="1"/>
</dbReference>
<dbReference type="GO" id="GO:0004300">
    <property type="term" value="F:enoyl-CoA hydratase activity"/>
    <property type="evidence" value="ECO:0007669"/>
    <property type="project" value="UniProtKB-EC"/>
</dbReference>
<comment type="caution">
    <text evidence="7">The sequence shown here is derived from an EMBL/GenBank/DDBJ whole genome shotgun (WGS) entry which is preliminary data.</text>
</comment>
<gene>
    <name evidence="7" type="ORF">IW252_001510</name>
</gene>
<evidence type="ECO:0000313" key="8">
    <source>
        <dbReference type="Proteomes" id="UP000625033"/>
    </source>
</evidence>
<dbReference type="InterPro" id="IPR001753">
    <property type="entry name" value="Enoyl-CoA_hydra/iso"/>
</dbReference>
<keyword evidence="3 7" id="KW-0456">Lyase</keyword>
<dbReference type="EC" id="4.2.1.17" evidence="2"/>
<evidence type="ECO:0000256" key="6">
    <source>
        <dbReference type="RuleBase" id="RU003707"/>
    </source>
</evidence>
<evidence type="ECO:0000256" key="2">
    <source>
        <dbReference type="ARBA" id="ARBA00012076"/>
    </source>
</evidence>
<sequence>MSESISEAARRYESLRVEHRGDALWVTIDRPKAMNALAQAVVAELADLTERLAAALPALDRAASGRPAADRSMGAQPEGEWVCRAVVITGGGEKAFVAGADIREMSAMTADEAHDYSRSMQAVTERLEALPVPVIAAVNGFALGGGCELALACDFIYASANASFGQPEVSLGLVPGFGGSVRLQQRVSPAMARELILTGRRIRAEEALRIGLANRVVDDVAALAEAVDATVAEIAAQAPTAVANAKATMNAVAPLPVSDGLATEAESFRSAFTTEDSRVGRDAFLAKESAHFPGR</sequence>
<dbReference type="InterPro" id="IPR029045">
    <property type="entry name" value="ClpP/crotonase-like_dom_sf"/>
</dbReference>
<dbReference type="Gene3D" id="1.10.12.10">
    <property type="entry name" value="Lyase 2-enoyl-coa Hydratase, Chain A, domain 2"/>
    <property type="match status" value="1"/>
</dbReference>
<dbReference type="EMBL" id="JADOTZ010000001">
    <property type="protein sequence ID" value="MBG6084743.1"/>
    <property type="molecule type" value="Genomic_DNA"/>
</dbReference>
<dbReference type="Gene3D" id="3.90.226.10">
    <property type="entry name" value="2-enoyl-CoA Hydratase, Chain A, domain 1"/>
    <property type="match status" value="1"/>
</dbReference>
<dbReference type="GO" id="GO:0006635">
    <property type="term" value="P:fatty acid beta-oxidation"/>
    <property type="evidence" value="ECO:0007669"/>
    <property type="project" value="TreeGrafter"/>
</dbReference>
<comment type="catalytic activity">
    <reaction evidence="4">
        <text>a (3S)-3-hydroxyacyl-CoA = a (2E)-enoyl-CoA + H2O</text>
        <dbReference type="Rhea" id="RHEA:16105"/>
        <dbReference type="ChEBI" id="CHEBI:15377"/>
        <dbReference type="ChEBI" id="CHEBI:57318"/>
        <dbReference type="ChEBI" id="CHEBI:58856"/>
        <dbReference type="EC" id="4.2.1.17"/>
    </reaction>
</comment>
<dbReference type="InterPro" id="IPR014748">
    <property type="entry name" value="Enoyl-CoA_hydra_C"/>
</dbReference>
<organism evidence="7 8">
    <name type="scientific">Zhihengliuella flava</name>
    <dbReference type="NCBI Taxonomy" id="1285193"/>
    <lineage>
        <taxon>Bacteria</taxon>
        <taxon>Bacillati</taxon>
        <taxon>Actinomycetota</taxon>
        <taxon>Actinomycetes</taxon>
        <taxon>Micrococcales</taxon>
        <taxon>Micrococcaceae</taxon>
        <taxon>Zhihengliuella</taxon>
    </lineage>
</organism>
<dbReference type="Proteomes" id="UP000625033">
    <property type="component" value="Unassembled WGS sequence"/>
</dbReference>
<dbReference type="PANTHER" id="PTHR11941:SF54">
    <property type="entry name" value="ENOYL-COA HYDRATASE, MITOCHONDRIAL"/>
    <property type="match status" value="1"/>
</dbReference>
<comment type="similarity">
    <text evidence="1 6">Belongs to the enoyl-CoA hydratase/isomerase family.</text>
</comment>